<feature type="transmembrane region" description="Helical" evidence="10">
    <location>
        <begin position="148"/>
        <end position="167"/>
    </location>
</feature>
<dbReference type="GO" id="GO:0032259">
    <property type="term" value="P:methylation"/>
    <property type="evidence" value="ECO:0007669"/>
    <property type="project" value="UniProtKB-KW"/>
</dbReference>
<keyword evidence="3" id="KW-1003">Cell membrane</keyword>
<comment type="subcellular location">
    <subcellularLocation>
        <location evidence="1">Cell inner membrane</location>
        <topology evidence="1">Multi-pass membrane protein</topology>
    </subcellularLocation>
    <subcellularLocation>
        <location evidence="9">Cell membrane</location>
        <topology evidence="9">Multi-pass membrane protein</topology>
    </subcellularLocation>
</comment>
<feature type="transmembrane region" description="Helical" evidence="10">
    <location>
        <begin position="179"/>
        <end position="200"/>
    </location>
</feature>
<evidence type="ECO:0000256" key="6">
    <source>
        <dbReference type="ARBA" id="ARBA00022989"/>
    </source>
</evidence>
<comment type="caution">
    <text evidence="13">The sequence shown here is derived from an EMBL/GenBank/DDBJ whole genome shotgun (WGS) entry which is preliminary data.</text>
</comment>
<dbReference type="GO" id="GO:0008168">
    <property type="term" value="F:methyltransferase activity"/>
    <property type="evidence" value="ECO:0007669"/>
    <property type="project" value="UniProtKB-KW"/>
</dbReference>
<dbReference type="Pfam" id="PF06750">
    <property type="entry name" value="A24_N_bact"/>
    <property type="match status" value="1"/>
</dbReference>
<keyword evidence="9" id="KW-0808">Transferase</keyword>
<keyword evidence="9" id="KW-0378">Hydrolase</keyword>
<dbReference type="PANTHER" id="PTHR30487:SF0">
    <property type="entry name" value="PREPILIN LEADER PEPTIDASE_N-METHYLTRANSFERASE-RELATED"/>
    <property type="match status" value="1"/>
</dbReference>
<evidence type="ECO:0000256" key="9">
    <source>
        <dbReference type="RuleBase" id="RU003794"/>
    </source>
</evidence>
<comment type="catalytic activity">
    <reaction evidence="9">
        <text>Typically cleaves a -Gly-|-Phe- bond to release an N-terminal, basic peptide of 5-8 residues from type IV prepilin, and then N-methylates the new N-terminal amino group, the methyl donor being S-adenosyl-L-methionine.</text>
        <dbReference type="EC" id="3.4.23.43"/>
    </reaction>
</comment>
<evidence type="ECO:0000256" key="2">
    <source>
        <dbReference type="ARBA" id="ARBA00005801"/>
    </source>
</evidence>
<dbReference type="Gene3D" id="1.20.120.1220">
    <property type="match status" value="1"/>
</dbReference>
<evidence type="ECO:0000313" key="13">
    <source>
        <dbReference type="EMBL" id="TKR23193.1"/>
    </source>
</evidence>
<dbReference type="Pfam" id="PF01478">
    <property type="entry name" value="Peptidase_A24"/>
    <property type="match status" value="1"/>
</dbReference>
<keyword evidence="6 10" id="KW-1133">Transmembrane helix</keyword>
<feature type="transmembrane region" description="Helical" evidence="10">
    <location>
        <begin position="263"/>
        <end position="285"/>
    </location>
</feature>
<dbReference type="InterPro" id="IPR050882">
    <property type="entry name" value="Prepilin_peptidase/N-MTase"/>
</dbReference>
<dbReference type="Proteomes" id="UP000308121">
    <property type="component" value="Unassembled WGS sequence"/>
</dbReference>
<comment type="similarity">
    <text evidence="2 8">Belongs to the peptidase A24 family.</text>
</comment>
<feature type="domain" description="Prepilin type IV endopeptidase peptidase" evidence="11">
    <location>
        <begin position="130"/>
        <end position="243"/>
    </location>
</feature>
<dbReference type="PANTHER" id="PTHR30487">
    <property type="entry name" value="TYPE 4 PREPILIN-LIKE PROTEINS LEADER PEPTIDE-PROCESSING ENZYME"/>
    <property type="match status" value="1"/>
</dbReference>
<evidence type="ECO:0000256" key="5">
    <source>
        <dbReference type="ARBA" id="ARBA00022692"/>
    </source>
</evidence>
<evidence type="ECO:0000256" key="4">
    <source>
        <dbReference type="ARBA" id="ARBA00022519"/>
    </source>
</evidence>
<keyword evidence="9" id="KW-0511">Multifunctional enzyme</keyword>
<dbReference type="GO" id="GO:0006465">
    <property type="term" value="P:signal peptide processing"/>
    <property type="evidence" value="ECO:0007669"/>
    <property type="project" value="TreeGrafter"/>
</dbReference>
<reference evidence="13 14" key="1">
    <citation type="submission" date="2019-05" db="EMBL/GenBank/DDBJ databases">
        <title>Genome sequence of Cellulomonas hominis strain CS1.</title>
        <authorList>
            <person name="Belmont J."/>
            <person name="Maclea K.S."/>
        </authorList>
    </citation>
    <scope>NUCLEOTIDE SEQUENCE [LARGE SCALE GENOMIC DNA]</scope>
    <source>
        <strain evidence="13 14">CS1</strain>
    </source>
</reference>
<feature type="domain" description="Prepilin peptidase A24 N-terminal" evidence="12">
    <location>
        <begin position="36"/>
        <end position="116"/>
    </location>
</feature>
<dbReference type="GO" id="GO:0004190">
    <property type="term" value="F:aspartic-type endopeptidase activity"/>
    <property type="evidence" value="ECO:0007669"/>
    <property type="project" value="UniProtKB-EC"/>
</dbReference>
<feature type="transmembrane region" description="Helical" evidence="10">
    <location>
        <begin position="26"/>
        <end position="50"/>
    </location>
</feature>
<organism evidence="13 14">
    <name type="scientific">Cellulomonas hominis</name>
    <dbReference type="NCBI Taxonomy" id="156981"/>
    <lineage>
        <taxon>Bacteria</taxon>
        <taxon>Bacillati</taxon>
        <taxon>Actinomycetota</taxon>
        <taxon>Actinomycetes</taxon>
        <taxon>Micrococcales</taxon>
        <taxon>Cellulomonadaceae</taxon>
        <taxon>Cellulomonas</taxon>
    </lineage>
</organism>
<name>A0A7Z8NQB2_9CELL</name>
<accession>A0A7Z8NQB2</accession>
<dbReference type="EMBL" id="SZYE01000101">
    <property type="protein sequence ID" value="TKR23193.1"/>
    <property type="molecule type" value="Genomic_DNA"/>
</dbReference>
<keyword evidence="9" id="KW-0645">Protease</keyword>
<sequence>MPRPSAPTPRSVTTSRVPADDRQRRVTALLVGFSTVLGLLIGSFLNVVVWRVPRGESVVHPPSACPRCGHRIRSRDNVPVLSWLLLRGRCRDCGAPISPRYPLVEAGTGVLFGLTASFTGLAWTLPALLYLAAIAVALTLIDLDVHRLPDVIVLPSYGVAAALLLLADLAPDGALDTAAVVRALVGGAAMFAFYFLLLVVRPGGMGFGDVKLAGVVGLYLGWFGWGALAVGAFGAFLIGGLFSVGLLLTGRAGRKSGVPFGPWMFAGAILGIVAGEPLWSAYLSVF</sequence>
<protein>
    <recommendedName>
        <fullName evidence="9">Prepilin leader peptidase/N-methyltransferase</fullName>
        <ecNumber evidence="9">2.1.1.-</ecNumber>
        <ecNumber evidence="9">3.4.23.43</ecNumber>
    </recommendedName>
</protein>
<evidence type="ECO:0000256" key="1">
    <source>
        <dbReference type="ARBA" id="ARBA00004429"/>
    </source>
</evidence>
<evidence type="ECO:0000313" key="14">
    <source>
        <dbReference type="Proteomes" id="UP000308121"/>
    </source>
</evidence>
<keyword evidence="4" id="KW-0997">Cell inner membrane</keyword>
<dbReference type="OrthoDB" id="2087435at2"/>
<dbReference type="GO" id="GO:0005886">
    <property type="term" value="C:plasma membrane"/>
    <property type="evidence" value="ECO:0007669"/>
    <property type="project" value="UniProtKB-SubCell"/>
</dbReference>
<proteinExistence type="inferred from homology"/>
<dbReference type="InterPro" id="IPR014032">
    <property type="entry name" value="Peptidase_A24A_bac"/>
</dbReference>
<keyword evidence="5 9" id="KW-0812">Transmembrane</keyword>
<evidence type="ECO:0000256" key="3">
    <source>
        <dbReference type="ARBA" id="ARBA00022475"/>
    </source>
</evidence>
<dbReference type="PRINTS" id="PR00864">
    <property type="entry name" value="PREPILNPTASE"/>
</dbReference>
<keyword evidence="9" id="KW-0489">Methyltransferase</keyword>
<comment type="function">
    <text evidence="9">Plays an essential role in type IV pili and type II pseudopili formation by proteolytically removing the leader sequence from substrate proteins and subsequently monomethylating the alpha-amino group of the newly exposed N-terminal phenylalanine.</text>
</comment>
<evidence type="ECO:0000256" key="7">
    <source>
        <dbReference type="ARBA" id="ARBA00023136"/>
    </source>
</evidence>
<dbReference type="InterPro" id="IPR010627">
    <property type="entry name" value="Prepilin_pept_A24_N"/>
</dbReference>
<evidence type="ECO:0000256" key="10">
    <source>
        <dbReference type="SAM" id="Phobius"/>
    </source>
</evidence>
<feature type="transmembrane region" description="Helical" evidence="10">
    <location>
        <begin position="121"/>
        <end position="141"/>
    </location>
</feature>
<feature type="transmembrane region" description="Helical" evidence="10">
    <location>
        <begin position="212"/>
        <end position="243"/>
    </location>
</feature>
<evidence type="ECO:0000259" key="11">
    <source>
        <dbReference type="Pfam" id="PF01478"/>
    </source>
</evidence>
<dbReference type="InterPro" id="IPR000045">
    <property type="entry name" value="Prepilin_IV_endopep_pep"/>
</dbReference>
<keyword evidence="7 10" id="KW-0472">Membrane</keyword>
<dbReference type="EC" id="3.4.23.43" evidence="9"/>
<dbReference type="EC" id="2.1.1.-" evidence="9"/>
<gene>
    <name evidence="13" type="ORF">FA014_12475</name>
</gene>
<evidence type="ECO:0000259" key="12">
    <source>
        <dbReference type="Pfam" id="PF06750"/>
    </source>
</evidence>
<evidence type="ECO:0000256" key="8">
    <source>
        <dbReference type="RuleBase" id="RU003793"/>
    </source>
</evidence>
<dbReference type="AlphaFoldDB" id="A0A7Z8NQB2"/>